<dbReference type="InterPro" id="IPR007128">
    <property type="entry name" value="PMF1/Nnf1"/>
</dbReference>
<feature type="coiled-coil region" evidence="10">
    <location>
        <begin position="75"/>
        <end position="102"/>
    </location>
</feature>
<dbReference type="Proteomes" id="UP000825438">
    <property type="component" value="Chromosome VII"/>
</dbReference>
<proteinExistence type="predicted"/>
<dbReference type="GO" id="GO:0051301">
    <property type="term" value="P:cell division"/>
    <property type="evidence" value="ECO:0007669"/>
    <property type="project" value="UniProtKB-UniRule"/>
</dbReference>
<reference evidence="11" key="1">
    <citation type="submission" date="2021-06" db="EMBL/GenBank/DDBJ databases">
        <title>Candida auris outbreak in lebanese hospital.</title>
        <authorList>
            <person name="Finianos M."/>
        </authorList>
    </citation>
    <scope>NUCLEOTIDE SEQUENCE</scope>
    <source>
        <strain evidence="11">CA7LBN</strain>
    </source>
</reference>
<evidence type="ECO:0000313" key="11">
    <source>
        <dbReference type="EMBL" id="QWW25781.1"/>
    </source>
</evidence>
<dbReference type="GO" id="GO:0000444">
    <property type="term" value="C:MIS12/MIND type complex"/>
    <property type="evidence" value="ECO:0007669"/>
    <property type="project" value="UniProtKB-UniRule"/>
</dbReference>
<keyword evidence="8 9" id="KW-0137">Centromere</keyword>
<keyword evidence="10" id="KW-0175">Coiled coil</keyword>
<dbReference type="GO" id="GO:0007059">
    <property type="term" value="P:chromosome segregation"/>
    <property type="evidence" value="ECO:0007669"/>
    <property type="project" value="UniProtKB-UniRule"/>
</dbReference>
<keyword evidence="5 9" id="KW-0995">Kinetochore</keyword>
<dbReference type="Pfam" id="PF03980">
    <property type="entry name" value="Nnf1"/>
    <property type="match status" value="1"/>
</dbReference>
<dbReference type="GO" id="GO:0005634">
    <property type="term" value="C:nucleus"/>
    <property type="evidence" value="ECO:0007669"/>
    <property type="project" value="UniProtKB-SubCell"/>
</dbReference>
<evidence type="ECO:0000256" key="3">
    <source>
        <dbReference type="ARBA" id="ARBA00022618"/>
    </source>
</evidence>
<evidence type="ECO:0000256" key="5">
    <source>
        <dbReference type="ARBA" id="ARBA00022838"/>
    </source>
</evidence>
<dbReference type="PANTHER" id="PTHR15459">
    <property type="entry name" value="POLYAMINE-MODULATED FACTOR 1"/>
    <property type="match status" value="1"/>
</dbReference>
<evidence type="ECO:0000256" key="7">
    <source>
        <dbReference type="ARBA" id="ARBA00023306"/>
    </source>
</evidence>
<accession>A0A8F2W593</accession>
<feature type="coiled-coil region" evidence="10">
    <location>
        <begin position="127"/>
        <end position="154"/>
    </location>
</feature>
<comment type="subcellular location">
    <subcellularLocation>
        <location evidence="1 9">Chromosome</location>
        <location evidence="1 9">Centromere</location>
        <location evidence="1 9">Kinetochore</location>
    </subcellularLocation>
    <subcellularLocation>
        <location evidence="9">Nucleus</location>
    </subcellularLocation>
    <text evidence="9">Associated with the kinetochore.</text>
</comment>
<protein>
    <recommendedName>
        <fullName evidence="9">Kinetochore-associated protein</fullName>
    </recommendedName>
</protein>
<organism evidence="11">
    <name type="scientific">Candidozyma auris</name>
    <name type="common">Yeast</name>
    <name type="synonym">Candida auris</name>
    <dbReference type="NCBI Taxonomy" id="498019"/>
    <lineage>
        <taxon>Eukaryota</taxon>
        <taxon>Fungi</taxon>
        <taxon>Dikarya</taxon>
        <taxon>Ascomycota</taxon>
        <taxon>Saccharomycotina</taxon>
        <taxon>Pichiomycetes</taxon>
        <taxon>Metschnikowiaceae</taxon>
        <taxon>Candidozyma</taxon>
    </lineage>
</organism>
<keyword evidence="7 9" id="KW-0131">Cell cycle</keyword>
<evidence type="ECO:0000256" key="10">
    <source>
        <dbReference type="SAM" id="Coils"/>
    </source>
</evidence>
<dbReference type="PANTHER" id="PTHR15459:SF3">
    <property type="entry name" value="POLYAMINE-MODULATED FACTOR 1"/>
    <property type="match status" value="1"/>
</dbReference>
<keyword evidence="2 9" id="KW-0158">Chromosome</keyword>
<dbReference type="PIRSF" id="PIRSF027153">
    <property type="entry name" value="Nnf1p"/>
    <property type="match status" value="1"/>
</dbReference>
<evidence type="ECO:0000256" key="2">
    <source>
        <dbReference type="ARBA" id="ARBA00022454"/>
    </source>
</evidence>
<evidence type="ECO:0000256" key="9">
    <source>
        <dbReference type="PIRNR" id="PIRNR027153"/>
    </source>
</evidence>
<keyword evidence="6 9" id="KW-0539">Nucleus</keyword>
<dbReference type="InterPro" id="IPR016851">
    <property type="entry name" value="Nnf1"/>
</dbReference>
<evidence type="ECO:0000256" key="6">
    <source>
        <dbReference type="ARBA" id="ARBA00023242"/>
    </source>
</evidence>
<evidence type="ECO:0000256" key="4">
    <source>
        <dbReference type="ARBA" id="ARBA00022776"/>
    </source>
</evidence>
<dbReference type="EMBL" id="CP076755">
    <property type="protein sequence ID" value="QWW25781.1"/>
    <property type="molecule type" value="Genomic_DNA"/>
</dbReference>
<name>A0A8F2W593_CANAR</name>
<gene>
    <name evidence="11" type="ORF">CA7LBN_004685</name>
</gene>
<keyword evidence="4 9" id="KW-0498">Mitosis</keyword>
<sequence length="194" mass="22505">MTTIARIRFDKLQKVLQKAVDYTVEKSFRPEQLEKCFPNISQMKGGEKALQTARKQILDYFQRTSVDQFRHIFEQNDIERKLDELDEIIQDAQARRDSGVEEPLFVDKLSPQQLIDARVSQTKAETVDKLQLIYEQLLLDNKQLHEEIVGLVKEGTEVKDDLLSQIDALASGVDEIRKAKFDEHYDALIENVLK</sequence>
<evidence type="ECO:0000256" key="1">
    <source>
        <dbReference type="ARBA" id="ARBA00004629"/>
    </source>
</evidence>
<dbReference type="AlphaFoldDB" id="A0A8F2W593"/>
<evidence type="ECO:0000256" key="8">
    <source>
        <dbReference type="ARBA" id="ARBA00023328"/>
    </source>
</evidence>
<keyword evidence="3 9" id="KW-0132">Cell division</keyword>